<evidence type="ECO:0000313" key="1">
    <source>
        <dbReference type="EMBL" id="EEH54637.1"/>
    </source>
</evidence>
<sequence length="174" mass="20117">MADWFVARFLDEWEEHTRGTASKVPTYDKACLEAELDASITNLRCRGPAHPGDRSCGVADRLMNQFHNEFVRLEKVVAREHKHELVTDSDRMRHFMLRARELVAAESNLCELPRLETIRNPFLTPSQCRACVRDDNLGFLKQREQEVIESRRLQLLGALRRVLYTGPHTTASAW</sequence>
<dbReference type="Proteomes" id="UP000001876">
    <property type="component" value="Unassembled WGS sequence"/>
</dbReference>
<accession>C1MZP1</accession>
<dbReference type="AlphaFoldDB" id="C1MZP1"/>
<name>C1MZP1_MICPC</name>
<reference evidence="1 2" key="1">
    <citation type="journal article" date="2009" name="Science">
        <title>Green evolution and dynamic adaptations revealed by genomes of the marine picoeukaryotes Micromonas.</title>
        <authorList>
            <person name="Worden A.Z."/>
            <person name="Lee J.H."/>
            <person name="Mock T."/>
            <person name="Rouze P."/>
            <person name="Simmons M.P."/>
            <person name="Aerts A.L."/>
            <person name="Allen A.E."/>
            <person name="Cuvelier M.L."/>
            <person name="Derelle E."/>
            <person name="Everett M.V."/>
            <person name="Foulon E."/>
            <person name="Grimwood J."/>
            <person name="Gundlach H."/>
            <person name="Henrissat B."/>
            <person name="Napoli C."/>
            <person name="McDonald S.M."/>
            <person name="Parker M.S."/>
            <person name="Rombauts S."/>
            <person name="Salamov A."/>
            <person name="Von Dassow P."/>
            <person name="Badger J.H."/>
            <person name="Coutinho P.M."/>
            <person name="Demir E."/>
            <person name="Dubchak I."/>
            <person name="Gentemann C."/>
            <person name="Eikrem W."/>
            <person name="Gready J.E."/>
            <person name="John U."/>
            <person name="Lanier W."/>
            <person name="Lindquist E.A."/>
            <person name="Lucas S."/>
            <person name="Mayer K.F."/>
            <person name="Moreau H."/>
            <person name="Not F."/>
            <person name="Otillar R."/>
            <person name="Panaud O."/>
            <person name="Pangilinan J."/>
            <person name="Paulsen I."/>
            <person name="Piegu B."/>
            <person name="Poliakov A."/>
            <person name="Robbens S."/>
            <person name="Schmutz J."/>
            <person name="Toulza E."/>
            <person name="Wyss T."/>
            <person name="Zelensky A."/>
            <person name="Zhou K."/>
            <person name="Armbrust E.V."/>
            <person name="Bhattacharya D."/>
            <person name="Goodenough U.W."/>
            <person name="Van de Peer Y."/>
            <person name="Grigoriev I.V."/>
        </authorList>
    </citation>
    <scope>NUCLEOTIDE SEQUENCE [LARGE SCALE GENOMIC DNA]</scope>
    <source>
        <strain evidence="1 2">CCMP1545</strain>
    </source>
</reference>
<protein>
    <submittedName>
        <fullName evidence="1">Predicted protein</fullName>
    </submittedName>
</protein>
<organism evidence="2">
    <name type="scientific">Micromonas pusilla (strain CCMP1545)</name>
    <name type="common">Picoplanktonic green alga</name>
    <dbReference type="NCBI Taxonomy" id="564608"/>
    <lineage>
        <taxon>Eukaryota</taxon>
        <taxon>Viridiplantae</taxon>
        <taxon>Chlorophyta</taxon>
        <taxon>Mamiellophyceae</taxon>
        <taxon>Mamiellales</taxon>
        <taxon>Mamiellaceae</taxon>
        <taxon>Micromonas</taxon>
    </lineage>
</organism>
<dbReference type="EMBL" id="GG663743">
    <property type="protein sequence ID" value="EEH54637.1"/>
    <property type="molecule type" value="Genomic_DNA"/>
</dbReference>
<evidence type="ECO:0000313" key="2">
    <source>
        <dbReference type="Proteomes" id="UP000001876"/>
    </source>
</evidence>
<dbReference type="RefSeq" id="XP_003060987.1">
    <property type="nucleotide sequence ID" value="XM_003060941.1"/>
</dbReference>
<dbReference type="GeneID" id="9686693"/>
<keyword evidence="2" id="KW-1185">Reference proteome</keyword>
<gene>
    <name evidence="1" type="ORF">MICPUCDRAFT_60801</name>
</gene>
<dbReference type="KEGG" id="mpp:MICPUCDRAFT_60801"/>
<proteinExistence type="predicted"/>